<dbReference type="GO" id="GO:0003964">
    <property type="term" value="F:RNA-directed DNA polymerase activity"/>
    <property type="evidence" value="ECO:0007669"/>
    <property type="project" value="UniProtKB-KW"/>
</dbReference>
<keyword evidence="3" id="KW-1185">Reference proteome</keyword>
<dbReference type="PROSITE" id="PS50878">
    <property type="entry name" value="RT_POL"/>
    <property type="match status" value="1"/>
</dbReference>
<proteinExistence type="predicted"/>
<keyword evidence="2" id="KW-0808">Transferase</keyword>
<dbReference type="STRING" id="40296.A0A0A2L7J0"/>
<dbReference type="Pfam" id="PF00078">
    <property type="entry name" value="RVT_1"/>
    <property type="match status" value="1"/>
</dbReference>
<dbReference type="OMA" id="FPSQWKH"/>
<organism evidence="2 3">
    <name type="scientific">Penicillium italicum</name>
    <name type="common">Blue mold</name>
    <dbReference type="NCBI Taxonomy" id="40296"/>
    <lineage>
        <taxon>Eukaryota</taxon>
        <taxon>Fungi</taxon>
        <taxon>Dikarya</taxon>
        <taxon>Ascomycota</taxon>
        <taxon>Pezizomycotina</taxon>
        <taxon>Eurotiomycetes</taxon>
        <taxon>Eurotiomycetidae</taxon>
        <taxon>Eurotiales</taxon>
        <taxon>Aspergillaceae</taxon>
        <taxon>Penicillium</taxon>
    </lineage>
</organism>
<dbReference type="InterPro" id="IPR000477">
    <property type="entry name" value="RT_dom"/>
</dbReference>
<dbReference type="AlphaFoldDB" id="A0A0A2L7J0"/>
<dbReference type="SUPFAM" id="SSF56672">
    <property type="entry name" value="DNA/RNA polymerases"/>
    <property type="match status" value="1"/>
</dbReference>
<gene>
    <name evidence="2" type="ORF">PITC_057790</name>
</gene>
<dbReference type="Proteomes" id="UP000030104">
    <property type="component" value="Unassembled WGS sequence"/>
</dbReference>
<dbReference type="PANTHER" id="PTHR33481:SF1">
    <property type="entry name" value="ENDONUCLEASE_EXONUCLEASE_PHOSPHATASE DOMAIN-CONTAINING PROTEIN-RELATED"/>
    <property type="match status" value="1"/>
</dbReference>
<dbReference type="HOGENOM" id="CLU_000680_3_1_1"/>
<evidence type="ECO:0000259" key="1">
    <source>
        <dbReference type="PROSITE" id="PS50878"/>
    </source>
</evidence>
<accession>A0A0A2L7J0</accession>
<dbReference type="PANTHER" id="PTHR33481">
    <property type="entry name" value="REVERSE TRANSCRIPTASE"/>
    <property type="match status" value="1"/>
</dbReference>
<sequence length="356" mass="39847">MKPRETWGCVPALQVDDQELIENEDKAQAFLDSFFPVMDTPKANSTTSAPLELPWQPLTKLEIERSLKAAKATTAPGEDNLPTLVWKQLWEHLKHDITRIFNASLCLGYHPKRWRNAKIVVLRKPGKPDYSVPGAYRPISLLNTLGKLLEAVIARRLSYLAEKHGLLPDTQFGGRLGRTTEQALLVLSNAIDRAWYKHKVVTLISFDLKGAFNGVQQASLNTCLRAKGIPAIARKWIASFISDRYASIGFDDYRTEVAPLENAGLAQGSPLSPILFAFFNANLVDQPVTLRGGASAFIDDYFRWRVGRSAEENLAKIQSEDIPRIETWARKTGSCFAAQKTELIHLTRKKAEHLQG</sequence>
<dbReference type="CDD" id="cd01650">
    <property type="entry name" value="RT_nLTR_like"/>
    <property type="match status" value="1"/>
</dbReference>
<evidence type="ECO:0000313" key="2">
    <source>
        <dbReference type="EMBL" id="KGO75131.1"/>
    </source>
</evidence>
<dbReference type="PhylomeDB" id="A0A0A2L7J0"/>
<dbReference type="EMBL" id="JQGA01000515">
    <property type="protein sequence ID" value="KGO75131.1"/>
    <property type="molecule type" value="Genomic_DNA"/>
</dbReference>
<evidence type="ECO:0000313" key="3">
    <source>
        <dbReference type="Proteomes" id="UP000030104"/>
    </source>
</evidence>
<name>A0A0A2L7J0_PENIT</name>
<reference evidence="2 3" key="1">
    <citation type="journal article" date="2015" name="Mol. Plant Microbe Interact.">
        <title>Genome, transcriptome, and functional analyses of Penicillium expansum provide new insights into secondary metabolism and pathogenicity.</title>
        <authorList>
            <person name="Ballester A.R."/>
            <person name="Marcet-Houben M."/>
            <person name="Levin E."/>
            <person name="Sela N."/>
            <person name="Selma-Lazaro C."/>
            <person name="Carmona L."/>
            <person name="Wisniewski M."/>
            <person name="Droby S."/>
            <person name="Gonzalez-Candelas L."/>
            <person name="Gabaldon T."/>
        </authorList>
    </citation>
    <scope>NUCLEOTIDE SEQUENCE [LARGE SCALE GENOMIC DNA]</scope>
    <source>
        <strain evidence="2 3">PHI-1</strain>
    </source>
</reference>
<keyword evidence="2" id="KW-0548">Nucleotidyltransferase</keyword>
<dbReference type="OrthoDB" id="4368687at2759"/>
<feature type="domain" description="Reverse transcriptase" evidence="1">
    <location>
        <begin position="103"/>
        <end position="356"/>
    </location>
</feature>
<protein>
    <submittedName>
        <fullName evidence="2">Reverse transcriptase</fullName>
    </submittedName>
</protein>
<comment type="caution">
    <text evidence="2">The sequence shown here is derived from an EMBL/GenBank/DDBJ whole genome shotgun (WGS) entry which is preliminary data.</text>
</comment>
<keyword evidence="2" id="KW-0695">RNA-directed DNA polymerase</keyword>
<dbReference type="InterPro" id="IPR043502">
    <property type="entry name" value="DNA/RNA_pol_sf"/>
</dbReference>